<name>A0A2G9UQH2_TELCI</name>
<keyword evidence="3" id="KW-1185">Reference proteome</keyword>
<evidence type="ECO:0000313" key="2">
    <source>
        <dbReference type="EMBL" id="PIO72521.1"/>
    </source>
</evidence>
<feature type="region of interest" description="Disordered" evidence="1">
    <location>
        <begin position="13"/>
        <end position="126"/>
    </location>
</feature>
<reference evidence="2 3" key="1">
    <citation type="submission" date="2015-09" db="EMBL/GenBank/DDBJ databases">
        <title>Draft genome of the parasitic nematode Teladorsagia circumcincta isolate WARC Sus (inbred).</title>
        <authorList>
            <person name="Mitreva M."/>
        </authorList>
    </citation>
    <scope>NUCLEOTIDE SEQUENCE [LARGE SCALE GENOMIC DNA]</scope>
    <source>
        <strain evidence="2 3">S</strain>
    </source>
</reference>
<dbReference type="EMBL" id="KZ345655">
    <property type="protein sequence ID" value="PIO72521.1"/>
    <property type="molecule type" value="Genomic_DNA"/>
</dbReference>
<gene>
    <name evidence="2" type="ORF">TELCIR_05551</name>
</gene>
<accession>A0A2G9UQH2</accession>
<evidence type="ECO:0000256" key="1">
    <source>
        <dbReference type="SAM" id="MobiDB-lite"/>
    </source>
</evidence>
<protein>
    <submittedName>
        <fullName evidence="2">Uncharacterized protein</fullName>
    </submittedName>
</protein>
<feature type="compositionally biased region" description="Basic and acidic residues" evidence="1">
    <location>
        <begin position="78"/>
        <end position="98"/>
    </location>
</feature>
<evidence type="ECO:0000313" key="3">
    <source>
        <dbReference type="Proteomes" id="UP000230423"/>
    </source>
</evidence>
<organism evidence="2 3">
    <name type="scientific">Teladorsagia circumcincta</name>
    <name type="common">Brown stomach worm</name>
    <name type="synonym">Ostertagia circumcincta</name>
    <dbReference type="NCBI Taxonomy" id="45464"/>
    <lineage>
        <taxon>Eukaryota</taxon>
        <taxon>Metazoa</taxon>
        <taxon>Ecdysozoa</taxon>
        <taxon>Nematoda</taxon>
        <taxon>Chromadorea</taxon>
        <taxon>Rhabditida</taxon>
        <taxon>Rhabditina</taxon>
        <taxon>Rhabditomorpha</taxon>
        <taxon>Strongyloidea</taxon>
        <taxon>Trichostrongylidae</taxon>
        <taxon>Teladorsagia</taxon>
    </lineage>
</organism>
<feature type="compositionally biased region" description="Polar residues" evidence="1">
    <location>
        <begin position="24"/>
        <end position="46"/>
    </location>
</feature>
<dbReference type="OrthoDB" id="5843165at2759"/>
<sequence length="255" mass="28591">MNGLKAILRERIAQEKCSRPPSYPSAQPTVVTALSSRAGSVSTVSTGRDPLTKEEVSPPVEGRAADHEGHDAAIMTEVSDRRPRDDDKAEDEVARDKSEDEDNENDDSSPVRRKSPASKKLPFVGSGLKGSNTFSIAGNQQQVMKVTSTRFQEWLPLVRSIIYDSRCKDYAHALQRDLTRQKRSHSEQMRLLHVDLDECKTEAGRREIRADIARLKQQWTGKHDRVLSCLNEHISKGGVWSKVQQLRTIYSALVS</sequence>
<dbReference type="AlphaFoldDB" id="A0A2G9UQH2"/>
<dbReference type="Proteomes" id="UP000230423">
    <property type="component" value="Unassembled WGS sequence"/>
</dbReference>
<proteinExistence type="predicted"/>